<protein>
    <submittedName>
        <fullName evidence="1">Uncharacterized protein</fullName>
    </submittedName>
</protein>
<accession>A0A0L6VRS3</accession>
<evidence type="ECO:0000313" key="1">
    <source>
        <dbReference type="EMBL" id="KNZ63413.1"/>
    </source>
</evidence>
<gene>
    <name evidence="1" type="ORF">VP01_11492g1</name>
</gene>
<dbReference type="OrthoDB" id="413361at2759"/>
<organism evidence="1 2">
    <name type="scientific">Puccinia sorghi</name>
    <dbReference type="NCBI Taxonomy" id="27349"/>
    <lineage>
        <taxon>Eukaryota</taxon>
        <taxon>Fungi</taxon>
        <taxon>Dikarya</taxon>
        <taxon>Basidiomycota</taxon>
        <taxon>Pucciniomycotina</taxon>
        <taxon>Pucciniomycetes</taxon>
        <taxon>Pucciniales</taxon>
        <taxon>Pucciniaceae</taxon>
        <taxon>Puccinia</taxon>
    </lineage>
</organism>
<evidence type="ECO:0000313" key="2">
    <source>
        <dbReference type="Proteomes" id="UP000037035"/>
    </source>
</evidence>
<feature type="non-terminal residue" evidence="1">
    <location>
        <position position="1"/>
    </location>
</feature>
<sequence>KLPKSFWAEAVNTATQLSNLTPSITRNRSIPYHTPEAEQYNRRFRSSQHLRCLCEGFSTGERN</sequence>
<keyword evidence="2" id="KW-1185">Reference proteome</keyword>
<name>A0A0L6VRS3_9BASI</name>
<dbReference type="VEuPathDB" id="FungiDB:VP01_11492g1"/>
<comment type="caution">
    <text evidence="1">The sequence shown here is derived from an EMBL/GenBank/DDBJ whole genome shotgun (WGS) entry which is preliminary data.</text>
</comment>
<reference evidence="1 2" key="1">
    <citation type="submission" date="2015-08" db="EMBL/GenBank/DDBJ databases">
        <title>Next Generation Sequencing and Analysis of the Genome of Puccinia sorghi L Schw, the Causal Agent of Maize Common Rust.</title>
        <authorList>
            <person name="Rochi L."/>
            <person name="Burguener G."/>
            <person name="Darino M."/>
            <person name="Turjanski A."/>
            <person name="Kreff E."/>
            <person name="Dieguez M.J."/>
            <person name="Sacco F."/>
        </authorList>
    </citation>
    <scope>NUCLEOTIDE SEQUENCE [LARGE SCALE GENOMIC DNA]</scope>
    <source>
        <strain evidence="1 2">RO10H11247</strain>
    </source>
</reference>
<proteinExistence type="predicted"/>
<dbReference type="Proteomes" id="UP000037035">
    <property type="component" value="Unassembled WGS sequence"/>
</dbReference>
<dbReference type="AlphaFoldDB" id="A0A0L6VRS3"/>
<dbReference type="EMBL" id="LAVV01001657">
    <property type="protein sequence ID" value="KNZ63413.1"/>
    <property type="molecule type" value="Genomic_DNA"/>
</dbReference>